<dbReference type="AlphaFoldDB" id="A0A6P4J6Y4"/>
<dbReference type="Proteomes" id="UP001652661">
    <property type="component" value="Chromosome X"/>
</dbReference>
<dbReference type="InterPro" id="IPR036465">
    <property type="entry name" value="vWFA_dom_sf"/>
</dbReference>
<dbReference type="Gene3D" id="3.40.50.410">
    <property type="entry name" value="von Willebrand factor, type A domain"/>
    <property type="match status" value="1"/>
</dbReference>
<evidence type="ECO:0000256" key="7">
    <source>
        <dbReference type="SAM" id="MobiDB-lite"/>
    </source>
</evidence>
<dbReference type="GO" id="GO:0003723">
    <property type="term" value="F:RNA binding"/>
    <property type="evidence" value="ECO:0007669"/>
    <property type="project" value="UniProtKB-KW"/>
</dbReference>
<evidence type="ECO:0000313" key="10">
    <source>
        <dbReference type="RefSeq" id="XP_017030303.1"/>
    </source>
</evidence>
<evidence type="ECO:0000256" key="4">
    <source>
        <dbReference type="ARBA" id="ARBA00022723"/>
    </source>
</evidence>
<proteinExistence type="inferred from homology"/>
<dbReference type="PANTHER" id="PTHR14202">
    <property type="entry name" value="60 KDA RIBONUCLEOPROTEIN SSA/RO"/>
    <property type="match status" value="1"/>
</dbReference>
<dbReference type="RefSeq" id="XP_017030303.1">
    <property type="nucleotide sequence ID" value="XM_017174814.3"/>
</dbReference>
<keyword evidence="9" id="KW-1185">Reference proteome</keyword>
<feature type="domain" description="TROVE" evidence="8">
    <location>
        <begin position="59"/>
        <end position="407"/>
    </location>
</feature>
<comment type="similarity">
    <text evidence="2">Belongs to the Ro 60 kDa family.</text>
</comment>
<evidence type="ECO:0000256" key="5">
    <source>
        <dbReference type="ARBA" id="ARBA00022884"/>
    </source>
</evidence>
<dbReference type="InterPro" id="IPR040322">
    <property type="entry name" value="TROVE2"/>
</dbReference>
<dbReference type="InterPro" id="IPR056800">
    <property type="entry name" value="vWA_Ro60"/>
</dbReference>
<dbReference type="GO" id="GO:1990904">
    <property type="term" value="C:ribonucleoprotein complex"/>
    <property type="evidence" value="ECO:0007669"/>
    <property type="project" value="UniProtKB-KW"/>
</dbReference>
<dbReference type="PANTHER" id="PTHR14202:SF0">
    <property type="entry name" value="RNA-BINDING PROTEIN RO60"/>
    <property type="match status" value="1"/>
</dbReference>
<evidence type="ECO:0000259" key="8">
    <source>
        <dbReference type="PROSITE" id="PS50988"/>
    </source>
</evidence>
<dbReference type="GO" id="GO:0005737">
    <property type="term" value="C:cytoplasm"/>
    <property type="evidence" value="ECO:0007669"/>
    <property type="project" value="UniProtKB-SubCell"/>
</dbReference>
<reference evidence="10" key="1">
    <citation type="submission" date="2025-08" db="UniProtKB">
        <authorList>
            <consortium name="RefSeq"/>
        </authorList>
    </citation>
    <scope>IDENTIFICATION</scope>
    <source>
        <strain evidence="10">14028-0561.14</strain>
        <tissue evidence="10">Whole fly</tissue>
    </source>
</reference>
<keyword evidence="3" id="KW-0963">Cytoplasm</keyword>
<dbReference type="GO" id="GO:0046872">
    <property type="term" value="F:metal ion binding"/>
    <property type="evidence" value="ECO:0007669"/>
    <property type="project" value="UniProtKB-KW"/>
</dbReference>
<evidence type="ECO:0000256" key="6">
    <source>
        <dbReference type="ARBA" id="ARBA00023274"/>
    </source>
</evidence>
<organism evidence="9 10">
    <name type="scientific">Drosophila kikkawai</name>
    <name type="common">Fruit fly</name>
    <dbReference type="NCBI Taxonomy" id="30033"/>
    <lineage>
        <taxon>Eukaryota</taxon>
        <taxon>Metazoa</taxon>
        <taxon>Ecdysozoa</taxon>
        <taxon>Arthropoda</taxon>
        <taxon>Hexapoda</taxon>
        <taxon>Insecta</taxon>
        <taxon>Pterygota</taxon>
        <taxon>Neoptera</taxon>
        <taxon>Endopterygota</taxon>
        <taxon>Diptera</taxon>
        <taxon>Brachycera</taxon>
        <taxon>Muscomorpha</taxon>
        <taxon>Ephydroidea</taxon>
        <taxon>Drosophilidae</taxon>
        <taxon>Drosophila</taxon>
        <taxon>Sophophora</taxon>
    </lineage>
</organism>
<evidence type="ECO:0000256" key="2">
    <source>
        <dbReference type="ARBA" id="ARBA00007814"/>
    </source>
</evidence>
<gene>
    <name evidence="10" type="primary">LOC108080170</name>
</gene>
<dbReference type="GeneID" id="108080170"/>
<feature type="region of interest" description="Disordered" evidence="7">
    <location>
        <begin position="1"/>
        <end position="66"/>
    </location>
</feature>
<dbReference type="Pfam" id="PF25045">
    <property type="entry name" value="vWA_Ro60"/>
    <property type="match status" value="1"/>
</dbReference>
<dbReference type="InterPro" id="IPR008858">
    <property type="entry name" value="TROVE_dom"/>
</dbReference>
<evidence type="ECO:0000313" key="9">
    <source>
        <dbReference type="Proteomes" id="UP001652661"/>
    </source>
</evidence>
<accession>A0A6P4J6Y4</accession>
<dbReference type="PROSITE" id="PS50988">
    <property type="entry name" value="TROVE"/>
    <property type="match status" value="1"/>
</dbReference>
<evidence type="ECO:0000256" key="1">
    <source>
        <dbReference type="ARBA" id="ARBA00004496"/>
    </source>
</evidence>
<keyword evidence="4" id="KW-0479">Metal-binding</keyword>
<comment type="subcellular location">
    <subcellularLocation>
        <location evidence="1">Cytoplasm</location>
    </subcellularLocation>
</comment>
<keyword evidence="5" id="KW-0694">RNA-binding</keyword>
<keyword evidence="6" id="KW-0687">Ribonucleoprotein</keyword>
<feature type="compositionally biased region" description="Basic and acidic residues" evidence="7">
    <location>
        <begin position="18"/>
        <end position="29"/>
    </location>
</feature>
<dbReference type="InterPro" id="IPR037214">
    <property type="entry name" value="TROVE_dom_sf"/>
</dbReference>
<dbReference type="OrthoDB" id="6098064at2759"/>
<protein>
    <recommendedName>
        <fullName evidence="8">TROVE domain-containing protein</fullName>
    </recommendedName>
</protein>
<sequence length="592" mass="67355">MDKGSAGSKRSYAARNGSQEEKAKRKEQPLKAGEALAAKESTVKKEPAEPAVKADPSVKAEPTTATASSIPAIDKLRRFCFIGSTDSPVYTVPTLDIIVESNYAVLQDLCGKVAESELVECLASVLGSGPNAEHLPRSDEPLLILAVFLSTHGDIKQRKIMRNKFADLVAGERELLLFIQLVKRLQKVLDRKTPFNRTVRKAVLGWYGKQSLDKLLHLWSVGDAARWSSHRDLLHRCHFQDEDFRPEIMAALKLLSTSPRELSKWPSFLDPLASCRPIIEGVVKLRLLQDSHEALPIVKKLALSWEHVPLHLLHAPCLSKFLLPGMSYDQILHSWLRLFRRHRHVRPLEEQLRDEQRLKAGNVPPVRLLLEDMRVRRPKIKGQIHASSSFLHSVYERSFGLNKALGRRLHITLNLEQCYMRKNLTGHCRSMEYVDALVALAFGYFRSDPKVTVQFWHDRSGQLKTLPWTKEMSMEEAKACCENQKVLKIKQSLTDILDRALEDEKNTYDVFLVLVPGAGRGNPGNSSAKLALRLDEYREKRSSNAKFIMVTLRQNHGSMRYSAERNENLLELCSLDEHTPRLINAFARRKFY</sequence>
<name>A0A6P4J6Y4_DROKI</name>
<dbReference type="SUPFAM" id="SSF140864">
    <property type="entry name" value="TROVE domain-like"/>
    <property type="match status" value="1"/>
</dbReference>
<evidence type="ECO:0000256" key="3">
    <source>
        <dbReference type="ARBA" id="ARBA00022490"/>
    </source>
</evidence>